<reference evidence="2" key="1">
    <citation type="journal article" date="2014" name="Int. J. Syst. Evol. Microbiol.">
        <title>Complete genome sequence of Corynebacterium casei LMG S-19264T (=DSM 44701T), isolated from a smear-ripened cheese.</title>
        <authorList>
            <consortium name="US DOE Joint Genome Institute (JGI-PGF)"/>
            <person name="Walter F."/>
            <person name="Albersmeier A."/>
            <person name="Kalinowski J."/>
            <person name="Ruckert C."/>
        </authorList>
    </citation>
    <scope>NUCLEOTIDE SEQUENCE</scope>
    <source>
        <strain evidence="2">VKM Ac-2007</strain>
    </source>
</reference>
<gene>
    <name evidence="2" type="ORF">GCM10017600_56190</name>
</gene>
<keyword evidence="1" id="KW-0472">Membrane</keyword>
<keyword evidence="1" id="KW-0812">Transmembrane</keyword>
<reference evidence="2" key="2">
    <citation type="submission" date="2023-01" db="EMBL/GenBank/DDBJ databases">
        <authorList>
            <person name="Sun Q."/>
            <person name="Evtushenko L."/>
        </authorList>
    </citation>
    <scope>NUCLEOTIDE SEQUENCE</scope>
    <source>
        <strain evidence="2">VKM Ac-2007</strain>
    </source>
</reference>
<keyword evidence="3" id="KW-1185">Reference proteome</keyword>
<comment type="caution">
    <text evidence="2">The sequence shown here is derived from an EMBL/GenBank/DDBJ whole genome shotgun (WGS) entry which is preliminary data.</text>
</comment>
<evidence type="ECO:0000313" key="2">
    <source>
        <dbReference type="EMBL" id="GLK12210.1"/>
    </source>
</evidence>
<accession>A0A9W6I517</accession>
<proteinExistence type="predicted"/>
<feature type="transmembrane region" description="Helical" evidence="1">
    <location>
        <begin position="45"/>
        <end position="63"/>
    </location>
</feature>
<sequence length="109" mass="12154">MPLTERGRRRWRIVALALLAIVLALIVKRAIDWADLRKKPEITDLAGMMVAVVTLTGVAITLFKWALRRQPPLAVPTDTMITAAKAALADLVQQQWKEEARSRSRSPGI</sequence>
<keyword evidence="1" id="KW-1133">Transmembrane helix</keyword>
<dbReference type="Proteomes" id="UP001143474">
    <property type="component" value="Unassembled WGS sequence"/>
</dbReference>
<evidence type="ECO:0000313" key="3">
    <source>
        <dbReference type="Proteomes" id="UP001143474"/>
    </source>
</evidence>
<protein>
    <submittedName>
        <fullName evidence="2">Uncharacterized protein</fullName>
    </submittedName>
</protein>
<dbReference type="AlphaFoldDB" id="A0A9W6I517"/>
<evidence type="ECO:0000256" key="1">
    <source>
        <dbReference type="SAM" id="Phobius"/>
    </source>
</evidence>
<name>A0A9W6I517_9ACTN</name>
<organism evidence="2 3">
    <name type="scientific">Streptosporangium carneum</name>
    <dbReference type="NCBI Taxonomy" id="47481"/>
    <lineage>
        <taxon>Bacteria</taxon>
        <taxon>Bacillati</taxon>
        <taxon>Actinomycetota</taxon>
        <taxon>Actinomycetes</taxon>
        <taxon>Streptosporangiales</taxon>
        <taxon>Streptosporangiaceae</taxon>
        <taxon>Streptosporangium</taxon>
    </lineage>
</organism>
<dbReference type="RefSeq" id="WP_271220553.1">
    <property type="nucleotide sequence ID" value="NZ_BAAAVD010000004.1"/>
</dbReference>
<dbReference type="EMBL" id="BSEV01000015">
    <property type="protein sequence ID" value="GLK12210.1"/>
    <property type="molecule type" value="Genomic_DNA"/>
</dbReference>